<dbReference type="GO" id="GO:0004843">
    <property type="term" value="F:cysteine-type deubiquitinase activity"/>
    <property type="evidence" value="ECO:0007669"/>
    <property type="project" value="UniProtKB-UniRule"/>
</dbReference>
<evidence type="ECO:0000256" key="2">
    <source>
        <dbReference type="ARBA" id="ARBA00022771"/>
    </source>
</evidence>
<evidence type="ECO:0000256" key="3">
    <source>
        <dbReference type="ARBA" id="ARBA00022833"/>
    </source>
</evidence>
<dbReference type="PROSITE" id="PS50271">
    <property type="entry name" value="ZF_UBP"/>
    <property type="match status" value="1"/>
</dbReference>
<keyword evidence="2 4" id="KW-0863">Zinc-finger</keyword>
<evidence type="ECO:0000313" key="9">
    <source>
        <dbReference type="CGD" id="CAL0000168063"/>
    </source>
</evidence>
<dbReference type="EC" id="3.4.19.12" evidence="5"/>
<dbReference type="InterPro" id="IPR028889">
    <property type="entry name" value="USP"/>
</dbReference>
<dbReference type="Gene3D" id="3.90.70.10">
    <property type="entry name" value="Cysteine proteinases"/>
    <property type="match status" value="1"/>
</dbReference>
<feature type="domain" description="UBP-type" evidence="8">
    <location>
        <begin position="96"/>
        <end position="206"/>
    </location>
</feature>
<dbReference type="OrthoDB" id="289038at2759"/>
<dbReference type="Proteomes" id="UP000002605">
    <property type="component" value="Chromosome 2"/>
</dbReference>
<evidence type="ECO:0000259" key="7">
    <source>
        <dbReference type="PROSITE" id="PS50235"/>
    </source>
</evidence>
<dbReference type="SUPFAM" id="SSF57850">
    <property type="entry name" value="RING/U-box"/>
    <property type="match status" value="1"/>
</dbReference>
<evidence type="ECO:0000256" key="1">
    <source>
        <dbReference type="ARBA" id="ARBA00022723"/>
    </source>
</evidence>
<gene>
    <name evidence="9" type="ordered locus">Cd36_24180</name>
    <name evidence="10" type="ORF">CD36_24180</name>
</gene>
<dbReference type="VEuPathDB" id="FungiDB:CD36_24180"/>
<dbReference type="GO" id="GO:0016579">
    <property type="term" value="P:protein deubiquitination"/>
    <property type="evidence" value="ECO:0007669"/>
    <property type="project" value="InterPro"/>
</dbReference>
<sequence>MPSDETISKSNGNINTATNNIPTTTTTTAAITQQQDGQDILEDQSTLFYNKLNFVRELTPRPDNYSTINSCNHIDSVLRSKAKTTVFETYRQAVLISQPLIKSYKLKKDGSIIPIKKLIMSKISALKCSQCHLNNFNNSMICLQCPHVGCCFNDYNHSYSHYKSTKHMFSIDSSCGLLYCFKCNDFINHPELEKIRLQIILGDDDNIENINDKNNKDMNNFIKQNYVDPGKIAIKGLKGFINLGATCFMSSILQTLIHNPLIKYQFFNNDLHYFNCEKIHNQFINNGNIDENNACITCSIDNIFQSFYTSTTNEGFGMTNLLTTAWYKQKSLAGFEEQDAHEFWQFLLNEFHMDYQRIIMNLKNEKLSNISKNDGLESVINSNSCGCIMHSTFSFELQSCIKCNSCESITETVDPMIDLSLEVNFTNLYQSLQSFTRDEKLDDYNCKNCNTTTTTTNNNNNGNSKTSAIKKLRLKTLPQILSIQLKRFRHDTLGSFQATKIQSHIDFPLFLNVTEYSVINDTDYIYQLFAVVVHQGSINTGHYTVFIKNNGNWYKFDDSVVTMVSQDDVINSEAYLLYYIV</sequence>
<evidence type="ECO:0000256" key="4">
    <source>
        <dbReference type="PROSITE-ProRule" id="PRU00502"/>
    </source>
</evidence>
<dbReference type="eggNOG" id="KOG1867">
    <property type="taxonomic scope" value="Eukaryota"/>
</dbReference>
<dbReference type="GO" id="GO:0005829">
    <property type="term" value="C:cytosol"/>
    <property type="evidence" value="ECO:0007669"/>
    <property type="project" value="TreeGrafter"/>
</dbReference>
<evidence type="ECO:0000313" key="11">
    <source>
        <dbReference type="Proteomes" id="UP000002605"/>
    </source>
</evidence>
<dbReference type="GeneID" id="8046422"/>
<dbReference type="GO" id="GO:0008270">
    <property type="term" value="F:zinc ion binding"/>
    <property type="evidence" value="ECO:0007669"/>
    <property type="project" value="UniProtKB-KW"/>
</dbReference>
<comment type="similarity">
    <text evidence="5">Belongs to the peptidase C19 family.</text>
</comment>
<dbReference type="SUPFAM" id="SSF54001">
    <property type="entry name" value="Cysteine proteinases"/>
    <property type="match status" value="1"/>
</dbReference>
<dbReference type="PROSITE" id="PS00973">
    <property type="entry name" value="USP_2"/>
    <property type="match status" value="1"/>
</dbReference>
<evidence type="ECO:0000259" key="8">
    <source>
        <dbReference type="PROSITE" id="PS50271"/>
    </source>
</evidence>
<dbReference type="Gene3D" id="3.30.40.10">
    <property type="entry name" value="Zinc/RING finger domain, C3HC4 (zinc finger)"/>
    <property type="match status" value="1"/>
</dbReference>
<name>B9WCS5_CANDC</name>
<dbReference type="InterPro" id="IPR001607">
    <property type="entry name" value="Znf_UBP"/>
</dbReference>
<dbReference type="GO" id="GO:0005634">
    <property type="term" value="C:nucleus"/>
    <property type="evidence" value="ECO:0007669"/>
    <property type="project" value="TreeGrafter"/>
</dbReference>
<proteinExistence type="inferred from homology"/>
<dbReference type="SMART" id="SM00290">
    <property type="entry name" value="ZnF_UBP"/>
    <property type="match status" value="1"/>
</dbReference>
<dbReference type="PROSITE" id="PS50235">
    <property type="entry name" value="USP_3"/>
    <property type="match status" value="1"/>
</dbReference>
<keyword evidence="3" id="KW-0862">Zinc</keyword>
<keyword evidence="5" id="KW-0645">Protease</keyword>
<feature type="domain" description="USP" evidence="7">
    <location>
        <begin position="238"/>
        <end position="581"/>
    </location>
</feature>
<keyword evidence="5" id="KW-0833">Ubl conjugation pathway</keyword>
<dbReference type="MEROPS" id="C19.087"/>
<dbReference type="AlphaFoldDB" id="B9WCS5"/>
<keyword evidence="5" id="KW-0788">Thiol protease</keyword>
<evidence type="ECO:0000256" key="5">
    <source>
        <dbReference type="RuleBase" id="RU366025"/>
    </source>
</evidence>
<dbReference type="PANTHER" id="PTHR24006">
    <property type="entry name" value="UBIQUITIN CARBOXYL-TERMINAL HYDROLASE"/>
    <property type="match status" value="1"/>
</dbReference>
<reference evidence="10 11" key="1">
    <citation type="journal article" date="2009" name="Genome Res.">
        <title>Comparative genomics of the fungal pathogens Candida dubliniensis and Candida albicans.</title>
        <authorList>
            <person name="Jackson A.P."/>
            <person name="Gamble J.A."/>
            <person name="Yeomans T."/>
            <person name="Moran G.P."/>
            <person name="Saunders D."/>
            <person name="Harris D."/>
            <person name="Aslett M."/>
            <person name="Barrell J.F."/>
            <person name="Butler G."/>
            <person name="Citiulo F."/>
            <person name="Coleman D.C."/>
            <person name="de Groot P.W.J."/>
            <person name="Goodwin T.J."/>
            <person name="Quail M.A."/>
            <person name="McQuillan J."/>
            <person name="Munro C.A."/>
            <person name="Pain A."/>
            <person name="Poulter R.T."/>
            <person name="Rajandream M.A."/>
            <person name="Renauld H."/>
            <person name="Spiering M.J."/>
            <person name="Tivey A."/>
            <person name="Gow N.A.R."/>
            <person name="Barrell B."/>
            <person name="Sullivan D.J."/>
            <person name="Berriman M."/>
        </authorList>
    </citation>
    <scope>NUCLEOTIDE SEQUENCE [LARGE SCALE GENOMIC DNA]</scope>
    <source>
        <strain evidence="11">CD36 / ATCC MYA-646 / CBS 7987 / NCPF 3949 / NRRL Y-17841</strain>
    </source>
</reference>
<keyword evidence="5 10" id="KW-0378">Hydrolase</keyword>
<dbReference type="PANTHER" id="PTHR24006:SF937">
    <property type="entry name" value="UBIQUITIN CARBOXYL-TERMINAL HYDROLASE"/>
    <property type="match status" value="1"/>
</dbReference>
<organism evidence="10 11">
    <name type="scientific">Candida dubliniensis (strain CD36 / ATCC MYA-646 / CBS 7987 / NCPF 3949 / NRRL Y-17841)</name>
    <name type="common">Yeast</name>
    <dbReference type="NCBI Taxonomy" id="573826"/>
    <lineage>
        <taxon>Eukaryota</taxon>
        <taxon>Fungi</taxon>
        <taxon>Dikarya</taxon>
        <taxon>Ascomycota</taxon>
        <taxon>Saccharomycotina</taxon>
        <taxon>Pichiomycetes</taxon>
        <taxon>Debaryomycetaceae</taxon>
        <taxon>Candida/Lodderomyces clade</taxon>
        <taxon>Candida</taxon>
    </lineage>
</organism>
<dbReference type="InterPro" id="IPR038765">
    <property type="entry name" value="Papain-like_cys_pep_sf"/>
</dbReference>
<protein>
    <recommendedName>
        <fullName evidence="5">Ubiquitin carboxyl-terminal hydrolase</fullName>
        <ecNumber evidence="5">3.4.19.12</ecNumber>
    </recommendedName>
</protein>
<dbReference type="RefSeq" id="XP_002418892.1">
    <property type="nucleotide sequence ID" value="XM_002418847.1"/>
</dbReference>
<accession>B9WCS5</accession>
<dbReference type="PROSITE" id="PS00972">
    <property type="entry name" value="USP_1"/>
    <property type="match status" value="1"/>
</dbReference>
<feature type="region of interest" description="Disordered" evidence="6">
    <location>
        <begin position="1"/>
        <end position="22"/>
    </location>
</feature>
<dbReference type="KEGG" id="cdu:CD36_24180"/>
<dbReference type="HOGENOM" id="CLU_008279_11_2_1"/>
<dbReference type="CGD" id="CAL0000168063">
    <property type="gene designation" value="Cd36_24180"/>
</dbReference>
<dbReference type="Pfam" id="PF00443">
    <property type="entry name" value="UCH"/>
    <property type="match status" value="1"/>
</dbReference>
<dbReference type="InterPro" id="IPR013083">
    <property type="entry name" value="Znf_RING/FYVE/PHD"/>
</dbReference>
<evidence type="ECO:0000256" key="6">
    <source>
        <dbReference type="SAM" id="MobiDB-lite"/>
    </source>
</evidence>
<comment type="catalytic activity">
    <reaction evidence="5">
        <text>Thiol-dependent hydrolysis of ester, thioester, amide, peptide and isopeptide bonds formed by the C-terminal Gly of ubiquitin (a 76-residue protein attached to proteins as an intracellular targeting signal).</text>
        <dbReference type="EC" id="3.4.19.12"/>
    </reaction>
</comment>
<dbReference type="InterPro" id="IPR018200">
    <property type="entry name" value="USP_CS"/>
</dbReference>
<dbReference type="InterPro" id="IPR001394">
    <property type="entry name" value="Peptidase_C19_UCH"/>
</dbReference>
<dbReference type="EMBL" id="FM992689">
    <property type="protein sequence ID" value="CAX44198.1"/>
    <property type="molecule type" value="Genomic_DNA"/>
</dbReference>
<keyword evidence="1" id="KW-0479">Metal-binding</keyword>
<evidence type="ECO:0000313" key="10">
    <source>
        <dbReference type="EMBL" id="CAX44198.1"/>
    </source>
</evidence>
<dbReference type="InterPro" id="IPR050164">
    <property type="entry name" value="Peptidase_C19"/>
</dbReference>
<dbReference type="Pfam" id="PF02148">
    <property type="entry name" value="zf-UBP"/>
    <property type="match status" value="1"/>
</dbReference>
<dbReference type="GO" id="GO:0006508">
    <property type="term" value="P:proteolysis"/>
    <property type="evidence" value="ECO:0007669"/>
    <property type="project" value="UniProtKB-KW"/>
</dbReference>
<keyword evidence="11" id="KW-1185">Reference proteome</keyword>